<evidence type="ECO:0000313" key="2">
    <source>
        <dbReference type="Proteomes" id="UP000326458"/>
    </source>
</evidence>
<reference evidence="1 2" key="1">
    <citation type="submission" date="2019-06" db="EMBL/GenBank/DDBJ databases">
        <title>Discovery of a novel chromosome fission-fusion reversal in muntjac.</title>
        <authorList>
            <person name="Mudd A.B."/>
            <person name="Bredeson J.V."/>
            <person name="Baum R."/>
            <person name="Hockemeyer D."/>
            <person name="Rokhsar D.S."/>
        </authorList>
    </citation>
    <scope>NUCLEOTIDE SEQUENCE [LARGE SCALE GENOMIC DNA]</scope>
    <source>
        <strain evidence="1">UTSW_UCB_Mm</strain>
        <tissue evidence="1">Fibroblast cell line</tissue>
    </source>
</reference>
<evidence type="ECO:0008006" key="3">
    <source>
        <dbReference type="Google" id="ProtNLM"/>
    </source>
</evidence>
<comment type="caution">
    <text evidence="1">The sequence shown here is derived from an EMBL/GenBank/DDBJ whole genome shotgun (WGS) entry which is preliminary data.</text>
</comment>
<organism evidence="1 2">
    <name type="scientific">Muntiacus muntjak</name>
    <name type="common">Barking deer</name>
    <name type="synonym">Indian muntjac</name>
    <dbReference type="NCBI Taxonomy" id="9888"/>
    <lineage>
        <taxon>Eukaryota</taxon>
        <taxon>Metazoa</taxon>
        <taxon>Chordata</taxon>
        <taxon>Craniata</taxon>
        <taxon>Vertebrata</taxon>
        <taxon>Euteleostomi</taxon>
        <taxon>Mammalia</taxon>
        <taxon>Eutheria</taxon>
        <taxon>Laurasiatheria</taxon>
        <taxon>Artiodactyla</taxon>
        <taxon>Ruminantia</taxon>
        <taxon>Pecora</taxon>
        <taxon>Cervidae</taxon>
        <taxon>Muntiacinae</taxon>
        <taxon>Muntiacus</taxon>
    </lineage>
</organism>
<sequence length="76" mass="8416">MILTKAQYDEIAQCLVSVPPTRQSLRKLKQRFPRLLCPGNSPGKSTGVGCYFLLQGIFPSQGSNCISCIGRRILYP</sequence>
<dbReference type="EMBL" id="VCEA01000003">
    <property type="protein sequence ID" value="KAB0345095.1"/>
    <property type="molecule type" value="Genomic_DNA"/>
</dbReference>
<name>A0A5N3V7P6_MUNMU</name>
<accession>A0A5N3V7P6</accession>
<keyword evidence="2" id="KW-1185">Reference proteome</keyword>
<dbReference type="AlphaFoldDB" id="A0A5N3V7P6"/>
<proteinExistence type="predicted"/>
<evidence type="ECO:0000313" key="1">
    <source>
        <dbReference type="EMBL" id="KAB0345095.1"/>
    </source>
</evidence>
<protein>
    <recommendedName>
        <fullName evidence="3">CDAN1-interacting nuclease 1</fullName>
    </recommendedName>
</protein>
<dbReference type="Proteomes" id="UP000326458">
    <property type="component" value="Unassembled WGS sequence"/>
</dbReference>
<gene>
    <name evidence="1" type="ORF">FD754_022021</name>
</gene>